<evidence type="ECO:0000313" key="3">
    <source>
        <dbReference type="Proteomes" id="UP000580856"/>
    </source>
</evidence>
<dbReference type="AlphaFoldDB" id="A0A846QNY6"/>
<sequence length="90" mass="10431">MQRHDPPPTIDDYAARILDLMERMAAHPEATAGDGRMLEVAAIGVRQVARRVRERRETPRRTRITRELDAFEPDAMEPDQRERQLPVGDR</sequence>
<evidence type="ECO:0000256" key="1">
    <source>
        <dbReference type="SAM" id="MobiDB-lite"/>
    </source>
</evidence>
<dbReference type="RefSeq" id="WP_167939557.1">
    <property type="nucleotide sequence ID" value="NZ_JAATJA010000001.1"/>
</dbReference>
<organism evidence="2 3">
    <name type="scientific">Desulfobaculum xiamenense</name>
    <dbReference type="NCBI Taxonomy" id="995050"/>
    <lineage>
        <taxon>Bacteria</taxon>
        <taxon>Pseudomonadati</taxon>
        <taxon>Thermodesulfobacteriota</taxon>
        <taxon>Desulfovibrionia</taxon>
        <taxon>Desulfovibrionales</taxon>
        <taxon>Desulfovibrionaceae</taxon>
        <taxon>Desulfobaculum</taxon>
    </lineage>
</organism>
<name>A0A846QNY6_9BACT</name>
<feature type="compositionally biased region" description="Basic and acidic residues" evidence="1">
    <location>
        <begin position="78"/>
        <end position="90"/>
    </location>
</feature>
<protein>
    <submittedName>
        <fullName evidence="2">Uncharacterized protein</fullName>
    </submittedName>
</protein>
<evidence type="ECO:0000313" key="2">
    <source>
        <dbReference type="EMBL" id="NJB66419.1"/>
    </source>
</evidence>
<feature type="region of interest" description="Disordered" evidence="1">
    <location>
        <begin position="66"/>
        <end position="90"/>
    </location>
</feature>
<accession>A0A846QNY6</accession>
<dbReference type="Proteomes" id="UP000580856">
    <property type="component" value="Unassembled WGS sequence"/>
</dbReference>
<comment type="caution">
    <text evidence="2">The sequence shown here is derived from an EMBL/GenBank/DDBJ whole genome shotgun (WGS) entry which is preliminary data.</text>
</comment>
<keyword evidence="3" id="KW-1185">Reference proteome</keyword>
<proteinExistence type="predicted"/>
<dbReference type="EMBL" id="JAATJA010000001">
    <property type="protein sequence ID" value="NJB66419.1"/>
    <property type="molecule type" value="Genomic_DNA"/>
</dbReference>
<reference evidence="2 3" key="1">
    <citation type="submission" date="2020-03" db="EMBL/GenBank/DDBJ databases">
        <title>Genomic Encyclopedia of Type Strains, Phase IV (KMG-IV): sequencing the most valuable type-strain genomes for metagenomic binning, comparative biology and taxonomic classification.</title>
        <authorList>
            <person name="Goeker M."/>
        </authorList>
    </citation>
    <scope>NUCLEOTIDE SEQUENCE [LARGE SCALE GENOMIC DNA]</scope>
    <source>
        <strain evidence="2 3">DSM 24233</strain>
    </source>
</reference>
<gene>
    <name evidence="2" type="ORF">GGQ74_000059</name>
</gene>